<feature type="region of interest" description="Disordered" evidence="1">
    <location>
        <begin position="53"/>
        <end position="72"/>
    </location>
</feature>
<name>A0ABD1EIS0_HYPHA</name>
<keyword evidence="3" id="KW-1185">Reference proteome</keyword>
<organism evidence="2 3">
    <name type="scientific">Hypothenemus hampei</name>
    <name type="common">Coffee berry borer</name>
    <dbReference type="NCBI Taxonomy" id="57062"/>
    <lineage>
        <taxon>Eukaryota</taxon>
        <taxon>Metazoa</taxon>
        <taxon>Ecdysozoa</taxon>
        <taxon>Arthropoda</taxon>
        <taxon>Hexapoda</taxon>
        <taxon>Insecta</taxon>
        <taxon>Pterygota</taxon>
        <taxon>Neoptera</taxon>
        <taxon>Endopterygota</taxon>
        <taxon>Coleoptera</taxon>
        <taxon>Polyphaga</taxon>
        <taxon>Cucujiformia</taxon>
        <taxon>Curculionidae</taxon>
        <taxon>Scolytinae</taxon>
        <taxon>Hypothenemus</taxon>
    </lineage>
</organism>
<comment type="caution">
    <text evidence="2">The sequence shown here is derived from an EMBL/GenBank/DDBJ whole genome shotgun (WGS) entry which is preliminary data.</text>
</comment>
<evidence type="ECO:0000256" key="1">
    <source>
        <dbReference type="SAM" id="MobiDB-lite"/>
    </source>
</evidence>
<evidence type="ECO:0000313" key="3">
    <source>
        <dbReference type="Proteomes" id="UP001566132"/>
    </source>
</evidence>
<protein>
    <submittedName>
        <fullName evidence="2">Uncharacterized protein</fullName>
    </submittedName>
</protein>
<sequence>MNKDKYFERRMIVSKYSNRPPFELKKSKQDSQDILEKIKMYPEEICKNCCSNQSSVKPLSSKPQSYPSQELKTSDSIIPKVLEHFQKATPSSIMNHNTYSIHILYRNDKLGKNIPKHKLMKSLLENLDKNPKKDVFRDRKPRKQTFFDRDETIKPDFNVYGKGRKIDKKTSTTGLSWSSNYACFREIKPRCCLKRLIKEDVPTKDVPQLSSNGKSFVQNQVEKLNKVFKKDVKDKRNFLSETTKDYLGLMDKVRRNCPHYLSKKSLTNSDGDWSEPEECPTINPATVKFPRETRTAIDQRMSDHKQRIPLSKYTILNERSYRPKILQYNKDSQRSILN</sequence>
<gene>
    <name evidence="2" type="ORF">ABEB36_010047</name>
</gene>
<dbReference type="Proteomes" id="UP001566132">
    <property type="component" value="Unassembled WGS sequence"/>
</dbReference>
<proteinExistence type="predicted"/>
<dbReference type="EMBL" id="JBDJPC010000007">
    <property type="protein sequence ID" value="KAL1494449.1"/>
    <property type="molecule type" value="Genomic_DNA"/>
</dbReference>
<reference evidence="2 3" key="1">
    <citation type="submission" date="2024-05" db="EMBL/GenBank/DDBJ databases">
        <title>Genetic variation in Jamaican populations of the coffee berry borer (Hypothenemus hampei).</title>
        <authorList>
            <person name="Errbii M."/>
            <person name="Myrie A."/>
        </authorList>
    </citation>
    <scope>NUCLEOTIDE SEQUENCE [LARGE SCALE GENOMIC DNA]</scope>
    <source>
        <strain evidence="2">JA-Hopewell-2020-01-JO</strain>
        <tissue evidence="2">Whole body</tissue>
    </source>
</reference>
<evidence type="ECO:0000313" key="2">
    <source>
        <dbReference type="EMBL" id="KAL1494449.1"/>
    </source>
</evidence>
<accession>A0ABD1EIS0</accession>
<dbReference type="AlphaFoldDB" id="A0ABD1EIS0"/>